<comment type="caution">
    <text evidence="1">The sequence shown here is derived from an EMBL/GenBank/DDBJ whole genome shotgun (WGS) entry which is preliminary data.</text>
</comment>
<organism evidence="1 2">
    <name type="scientific">Sulfitobacter guttiformis</name>
    <dbReference type="NCBI Taxonomy" id="74349"/>
    <lineage>
        <taxon>Bacteria</taxon>
        <taxon>Pseudomonadati</taxon>
        <taxon>Pseudomonadota</taxon>
        <taxon>Alphaproteobacteria</taxon>
        <taxon>Rhodobacterales</taxon>
        <taxon>Roseobacteraceae</taxon>
        <taxon>Sulfitobacter</taxon>
    </lineage>
</organism>
<evidence type="ECO:0008006" key="3">
    <source>
        <dbReference type="Google" id="ProtNLM"/>
    </source>
</evidence>
<evidence type="ECO:0000313" key="1">
    <source>
        <dbReference type="EMBL" id="RKE93978.1"/>
    </source>
</evidence>
<reference evidence="1 2" key="1">
    <citation type="submission" date="2018-09" db="EMBL/GenBank/DDBJ databases">
        <title>Genomic Encyclopedia of Archaeal and Bacterial Type Strains, Phase II (KMG-II): from individual species to whole genera.</title>
        <authorList>
            <person name="Goeker M."/>
        </authorList>
    </citation>
    <scope>NUCLEOTIDE SEQUENCE [LARGE SCALE GENOMIC DNA]</scope>
    <source>
        <strain evidence="1 2">DSM 11458</strain>
    </source>
</reference>
<accession>A0A420DIC6</accession>
<dbReference type="RefSeq" id="WP_025061985.1">
    <property type="nucleotide sequence ID" value="NZ_RAQK01000002.1"/>
</dbReference>
<gene>
    <name evidence="1" type="ORF">C8N30_3082</name>
</gene>
<proteinExistence type="predicted"/>
<name>A0A420DIC6_9RHOB</name>
<dbReference type="EMBL" id="RAQK01000002">
    <property type="protein sequence ID" value="RKE93978.1"/>
    <property type="molecule type" value="Genomic_DNA"/>
</dbReference>
<protein>
    <recommendedName>
        <fullName evidence="3">Antifreeze glycopeptide polyprotein</fullName>
    </recommendedName>
</protein>
<sequence>MAHGAYAQTAAPLSVIDWLDNPVPLAEMPRAPAVKPQQKIESIDEPAVTDTGTAPQITSRPLTSAAPMMVGLAPMAMTGMQPDLWTGSDVDSLVRRIASLPDLDLPAANALLFTVLLAEANAPSGGDTAQDTLTKARVGKLMTLGAIDPALALIEQAGAATSPVLFDLWMELSLLVGTEDDACGALSRAPRLTDNTATKIFCAARSGDWDTAALTFSTASALSLVPRETLDVLDRFLNPDLFETAPPLPAPREMDPLTFRLFETIGEPLPTGPLPRTYAFADLRDITGWKSQLEAAERLTRAGALPENRLLGLYTDRRAAASGGIWDRVRAVQMFDAALASADAQTVANTLPAVWREMKSAELEVSFATSFQERLSAITLSGEAAITQARIGLLSPAYESTATAMASDIRLGEDTELIRAVAGGEVSGEAPSTPLPRAIHDAFSSPTPNATWVGMAQSGQLGEALIATLDALRDGARGDSRALREALGTLRALGLEDTARRASLQILLLERTP</sequence>
<dbReference type="STRING" id="1443111.Z949_1426"/>
<evidence type="ECO:0000313" key="2">
    <source>
        <dbReference type="Proteomes" id="UP000284407"/>
    </source>
</evidence>
<dbReference type="AlphaFoldDB" id="A0A420DIC6"/>
<dbReference type="Proteomes" id="UP000284407">
    <property type="component" value="Unassembled WGS sequence"/>
</dbReference>
<keyword evidence="2" id="KW-1185">Reference proteome</keyword>